<reference evidence="1 2" key="1">
    <citation type="journal article" date="2021" name="Nat. Plants">
        <title>The Taxus genome provides insights into paclitaxel biosynthesis.</title>
        <authorList>
            <person name="Xiong X."/>
            <person name="Gou J."/>
            <person name="Liao Q."/>
            <person name="Li Y."/>
            <person name="Zhou Q."/>
            <person name="Bi G."/>
            <person name="Li C."/>
            <person name="Du R."/>
            <person name="Wang X."/>
            <person name="Sun T."/>
            <person name="Guo L."/>
            <person name="Liang H."/>
            <person name="Lu P."/>
            <person name="Wu Y."/>
            <person name="Zhang Z."/>
            <person name="Ro D.K."/>
            <person name="Shang Y."/>
            <person name="Huang S."/>
            <person name="Yan J."/>
        </authorList>
    </citation>
    <scope>NUCLEOTIDE SEQUENCE [LARGE SCALE GENOMIC DNA]</scope>
    <source>
        <strain evidence="1">Ta-2019</strain>
    </source>
</reference>
<dbReference type="InterPro" id="IPR001611">
    <property type="entry name" value="Leu-rich_rpt"/>
</dbReference>
<dbReference type="SUPFAM" id="SSF52058">
    <property type="entry name" value="L domain-like"/>
    <property type="match status" value="1"/>
</dbReference>
<proteinExistence type="predicted"/>
<sequence>MKTYTFSSFKLELLHVNGDLDYGILSYRLEDLVWFRWENCPHISIDLPEINNLRVLELVKGNLETLFQLPAQLREVRVKKCRELVEIPPAFESLIQLEKMTLIGCVKLEILPQQLCQLQALKHLELRKCESLTSLPDQFFGELTNLVHIDFSDCENLSQLPRSFGQLSQLKYLELRNCRNLMIHPELFEEINSLEQLGFENCRNLRHLPTQTTCQVFLRKLNLLGTSLEQLPNDIDQWTKLELLYIESPFLTSLPLCLGNMRCVTQLVLFNCP</sequence>
<accession>A0AA38CCJ1</accession>
<dbReference type="OMA" id="CPHISID"/>
<comment type="caution">
    <text evidence="1">The sequence shown here is derived from an EMBL/GenBank/DDBJ whole genome shotgun (WGS) entry which is preliminary data.</text>
</comment>
<organism evidence="1 2">
    <name type="scientific">Taxus chinensis</name>
    <name type="common">Chinese yew</name>
    <name type="synonym">Taxus wallichiana var. chinensis</name>
    <dbReference type="NCBI Taxonomy" id="29808"/>
    <lineage>
        <taxon>Eukaryota</taxon>
        <taxon>Viridiplantae</taxon>
        <taxon>Streptophyta</taxon>
        <taxon>Embryophyta</taxon>
        <taxon>Tracheophyta</taxon>
        <taxon>Spermatophyta</taxon>
        <taxon>Pinopsida</taxon>
        <taxon>Pinidae</taxon>
        <taxon>Conifers II</taxon>
        <taxon>Cupressales</taxon>
        <taxon>Taxaceae</taxon>
        <taxon>Taxus</taxon>
    </lineage>
</organism>
<dbReference type="InterPro" id="IPR032675">
    <property type="entry name" value="LRR_dom_sf"/>
</dbReference>
<dbReference type="PANTHER" id="PTHR47186">
    <property type="entry name" value="LEUCINE-RICH REPEAT-CONTAINING PROTEIN 57"/>
    <property type="match status" value="1"/>
</dbReference>
<gene>
    <name evidence="1" type="ORF">KI387_040292</name>
</gene>
<dbReference type="Proteomes" id="UP000824469">
    <property type="component" value="Unassembled WGS sequence"/>
</dbReference>
<dbReference type="PANTHER" id="PTHR47186:SF3">
    <property type="entry name" value="OS09G0267800 PROTEIN"/>
    <property type="match status" value="1"/>
</dbReference>
<dbReference type="Pfam" id="PF13855">
    <property type="entry name" value="LRR_8"/>
    <property type="match status" value="1"/>
</dbReference>
<evidence type="ECO:0000313" key="1">
    <source>
        <dbReference type="EMBL" id="KAH9294502.1"/>
    </source>
</evidence>
<keyword evidence="2" id="KW-1185">Reference proteome</keyword>
<dbReference type="Gene3D" id="3.80.10.10">
    <property type="entry name" value="Ribonuclease Inhibitor"/>
    <property type="match status" value="2"/>
</dbReference>
<dbReference type="AlphaFoldDB" id="A0AA38CCJ1"/>
<dbReference type="EMBL" id="JAHRHJ020000050">
    <property type="protein sequence ID" value="KAH9294502.1"/>
    <property type="molecule type" value="Genomic_DNA"/>
</dbReference>
<protein>
    <submittedName>
        <fullName evidence="1">Uncharacterized protein</fullName>
    </submittedName>
</protein>
<name>A0AA38CCJ1_TAXCH</name>
<evidence type="ECO:0000313" key="2">
    <source>
        <dbReference type="Proteomes" id="UP000824469"/>
    </source>
</evidence>